<gene>
    <name evidence="2" type="ORF">EIN_433350</name>
</gene>
<dbReference type="RefSeq" id="XP_004260484.1">
    <property type="nucleotide sequence ID" value="XM_004260436.1"/>
</dbReference>
<dbReference type="EMBL" id="KB206267">
    <property type="protein sequence ID" value="ELP93713.1"/>
    <property type="molecule type" value="Genomic_DNA"/>
</dbReference>
<evidence type="ECO:0000256" key="1">
    <source>
        <dbReference type="SAM" id="SignalP"/>
    </source>
</evidence>
<dbReference type="KEGG" id="eiv:EIN_433350"/>
<accession>A0A0A1UD00</accession>
<dbReference type="AlphaFoldDB" id="A0A0A1UD00"/>
<feature type="chain" id="PRO_5001991143" evidence="1">
    <location>
        <begin position="18"/>
        <end position="192"/>
    </location>
</feature>
<feature type="signal peptide" evidence="1">
    <location>
        <begin position="1"/>
        <end position="17"/>
    </location>
</feature>
<keyword evidence="3" id="KW-1185">Reference proteome</keyword>
<evidence type="ECO:0000313" key="3">
    <source>
        <dbReference type="Proteomes" id="UP000014680"/>
    </source>
</evidence>
<keyword evidence="1" id="KW-0732">Signal</keyword>
<sequence length="192" mass="22325">MVFKIVSLLFVSSLALAYDMYDFEDAPPGYDLRPTRQRLLTRLEEGLKRMFDNCDYIIHRITMNRGVFSDGYVRSVERIIEAVRLMKAEANVAKSRNTDSAMNEMLLNINRILEKESFVRNAKDAIRKGRRVGRRANAIIRDQVHLGRLITSLNLMNGIGKELVDMFEAFNTDRFVLVNRYFAELKSKLRQI</sequence>
<dbReference type="VEuPathDB" id="AmoebaDB:EIN_433350"/>
<protein>
    <submittedName>
        <fullName evidence="2">Uncharacterized protein</fullName>
    </submittedName>
</protein>
<dbReference type="Proteomes" id="UP000014680">
    <property type="component" value="Unassembled WGS sequence"/>
</dbReference>
<name>A0A0A1UD00_ENTIV</name>
<organism evidence="2 3">
    <name type="scientific">Entamoeba invadens IP1</name>
    <dbReference type="NCBI Taxonomy" id="370355"/>
    <lineage>
        <taxon>Eukaryota</taxon>
        <taxon>Amoebozoa</taxon>
        <taxon>Evosea</taxon>
        <taxon>Archamoebae</taxon>
        <taxon>Mastigamoebida</taxon>
        <taxon>Entamoebidae</taxon>
        <taxon>Entamoeba</taxon>
    </lineage>
</organism>
<reference evidence="2 3" key="1">
    <citation type="submission" date="2012-10" db="EMBL/GenBank/DDBJ databases">
        <authorList>
            <person name="Zafar N."/>
            <person name="Inman J."/>
            <person name="Hall N."/>
            <person name="Lorenzi H."/>
            <person name="Caler E."/>
        </authorList>
    </citation>
    <scope>NUCLEOTIDE SEQUENCE [LARGE SCALE GENOMIC DNA]</scope>
    <source>
        <strain evidence="2 3">IP1</strain>
    </source>
</reference>
<proteinExistence type="predicted"/>
<evidence type="ECO:0000313" key="2">
    <source>
        <dbReference type="EMBL" id="ELP93713.1"/>
    </source>
</evidence>
<dbReference type="GeneID" id="14892685"/>